<keyword evidence="3" id="KW-1185">Reference proteome</keyword>
<feature type="compositionally biased region" description="Polar residues" evidence="1">
    <location>
        <begin position="265"/>
        <end position="283"/>
    </location>
</feature>
<evidence type="ECO:0000313" key="3">
    <source>
        <dbReference type="Proteomes" id="UP000004926"/>
    </source>
</evidence>
<organism evidence="2 3">
    <name type="scientific">Saccharomonospora marina XMU15</name>
    <dbReference type="NCBI Taxonomy" id="882083"/>
    <lineage>
        <taxon>Bacteria</taxon>
        <taxon>Bacillati</taxon>
        <taxon>Actinomycetota</taxon>
        <taxon>Actinomycetes</taxon>
        <taxon>Pseudonocardiales</taxon>
        <taxon>Pseudonocardiaceae</taxon>
        <taxon>Saccharomonospora</taxon>
    </lineage>
</organism>
<evidence type="ECO:0000313" key="2">
    <source>
        <dbReference type="EMBL" id="EHR52442.1"/>
    </source>
</evidence>
<dbReference type="AlphaFoldDB" id="H5X7U2"/>
<dbReference type="EMBL" id="CM001439">
    <property type="protein sequence ID" value="EHR52442.1"/>
    <property type="molecule type" value="Genomic_DNA"/>
</dbReference>
<feature type="region of interest" description="Disordered" evidence="1">
    <location>
        <begin position="153"/>
        <end position="291"/>
    </location>
</feature>
<reference evidence="2 3" key="1">
    <citation type="journal article" date="2012" name="Stand. Genomic Sci.">
        <title>Genome sequence of the ocean sediment bacterium Saccharomonospora marina type strain (XMU15(T)).</title>
        <authorList>
            <person name="Klenk H.P."/>
            <person name="Lu M."/>
            <person name="Lucas S."/>
            <person name="Lapidus A."/>
            <person name="Copeland A."/>
            <person name="Pitluck S."/>
            <person name="Goodwin L.A."/>
            <person name="Han C."/>
            <person name="Tapia R."/>
            <person name="Brambilla E.M."/>
            <person name="Potter G."/>
            <person name="Land M."/>
            <person name="Ivanova N."/>
            <person name="Rohde M."/>
            <person name="Goker M."/>
            <person name="Detter J.C."/>
            <person name="Li W.J."/>
            <person name="Kyrpides N.C."/>
            <person name="Woyke T."/>
        </authorList>
    </citation>
    <scope>NUCLEOTIDE SEQUENCE [LARGE SCALE GENOMIC DNA]</scope>
    <source>
        <strain evidence="2 3">XMU15</strain>
    </source>
</reference>
<feature type="compositionally biased region" description="Basic and acidic residues" evidence="1">
    <location>
        <begin position="160"/>
        <end position="178"/>
    </location>
</feature>
<evidence type="ECO:0000256" key="1">
    <source>
        <dbReference type="SAM" id="MobiDB-lite"/>
    </source>
</evidence>
<gene>
    <name evidence="2" type="ORF">SacmaDRAFT_4250</name>
</gene>
<proteinExistence type="predicted"/>
<evidence type="ECO:0008006" key="4">
    <source>
        <dbReference type="Google" id="ProtNLM"/>
    </source>
</evidence>
<dbReference type="HOGENOM" id="CLU_891069_0_0_11"/>
<name>H5X7U2_9PSEU</name>
<accession>H5X7U2</accession>
<sequence>MQRRSLRSFACRDPVTLLARGVGARDRGPAVDLFTEGVLLAGGTRGLRRRRASWCGWSRRGAQTRSRTATLAGSAALPLAGRVLLVTKVLADEADDAPDGGALFGVSHSAAHRVIDTIGPLLALAPVRKRRVDAVAIVDGALVPARDHRLATPSRNYRYSNERAGRDRRRNAAGDCHPRSATGKPQRLHCLPRLRYRRDARGPAGHGSTRDSSALPDWKEDLNATHRKVPARVEHVPARIKPSRSSVTTAAPPAPSPTRCPASRTCTTSSSTPDRNTSPANHNSSDETSLKATSRVGALCVRATPPVRRHFR</sequence>
<dbReference type="Proteomes" id="UP000004926">
    <property type="component" value="Chromosome"/>
</dbReference>
<feature type="compositionally biased region" description="Basic residues" evidence="1">
    <location>
        <begin position="186"/>
        <end position="198"/>
    </location>
</feature>
<protein>
    <recommendedName>
        <fullName evidence="4">Transposase Helix-turn-helix domain-containing protein</fullName>
    </recommendedName>
</protein>
<dbReference type="eggNOG" id="ENOG502ZCDV">
    <property type="taxonomic scope" value="Bacteria"/>
</dbReference>
<dbReference type="STRING" id="882083.SacmaDRAFT_4250"/>